<feature type="compositionally biased region" description="Low complexity" evidence="1">
    <location>
        <begin position="9"/>
        <end position="22"/>
    </location>
</feature>
<dbReference type="Proteomes" id="UP000266841">
    <property type="component" value="Unassembled WGS sequence"/>
</dbReference>
<dbReference type="OrthoDB" id="56728at2759"/>
<feature type="region of interest" description="Disordered" evidence="1">
    <location>
        <begin position="1"/>
        <end position="22"/>
    </location>
</feature>
<dbReference type="EMBL" id="AGNL01044082">
    <property type="protein sequence ID" value="EJK50252.1"/>
    <property type="molecule type" value="Genomic_DNA"/>
</dbReference>
<dbReference type="InterPro" id="IPR049227">
    <property type="entry name" value="DUF6824"/>
</dbReference>
<sequence>MHNNVDAAVSPPTKSSSVESTSKSKAAKFQEADLLPFDVLCGRGSNINDYEGNQHFREIILSRRDEYTGLSNKDWNGKNKIAAEIVAAIRAKGGRFLKRVDGYKKKHPVYEYAEEEMIFEKTKQALRQKSRKKIKLTLPKPPTFGLGSSKPEAKDKTRPPCPPTSAPKPETAAVKKSSHAQSTRRPVVNMEFLEFIQNQVGSASGDSRSDPSLPGPLHQPREAFQSKSYGGLPRHPADFPQFLTDADHLYQPHPPVLQQPVVNVGQFMDYSHYVAAANSGNHNCQPPNYRAMNVGELGISSQLGQPTFQQRLAASMEFANNSRPIQLESQPTLQCQQRVESMGINAHDIINVKARAVENMEVVNNESQDPDSKDDKLLLSENSPIEDCARLLQHLKKPHSIGGSAGGLSLGSFPAESADAQTLTDTANKSKDDSFALRLEKMSLPTAREDLMSLMSNELMSAATSTARSKNTCENSFEEKLEGMSILSMSSGGSRETGARPNELRTFSGDANSGPIHMDTGNAANPTPTSLRRSYNQHRLSHINEHDAQMHMNSYALPAWSGAEYGHMLPSTRIAMPSFPHQVTHPPLGVPDPSPMEAGTSFEQRGKRKSLSSYYRETARGVPPQRHFSNC</sequence>
<feature type="region of interest" description="Disordered" evidence="1">
    <location>
        <begin position="201"/>
        <end position="238"/>
    </location>
</feature>
<accession>K0RUE4</accession>
<evidence type="ECO:0000259" key="2">
    <source>
        <dbReference type="Pfam" id="PF20710"/>
    </source>
</evidence>
<feature type="domain" description="DUF6824" evidence="2">
    <location>
        <begin position="38"/>
        <end position="128"/>
    </location>
</feature>
<dbReference type="Pfam" id="PF20710">
    <property type="entry name" value="DUF6824"/>
    <property type="match status" value="1"/>
</dbReference>
<evidence type="ECO:0000256" key="1">
    <source>
        <dbReference type="SAM" id="MobiDB-lite"/>
    </source>
</evidence>
<dbReference type="AlphaFoldDB" id="K0RUE4"/>
<reference evidence="3 4" key="1">
    <citation type="journal article" date="2012" name="Genome Biol.">
        <title>Genome and low-iron response of an oceanic diatom adapted to chronic iron limitation.</title>
        <authorList>
            <person name="Lommer M."/>
            <person name="Specht M."/>
            <person name="Roy A.S."/>
            <person name="Kraemer L."/>
            <person name="Andreson R."/>
            <person name="Gutowska M.A."/>
            <person name="Wolf J."/>
            <person name="Bergner S.V."/>
            <person name="Schilhabel M.B."/>
            <person name="Klostermeier U.C."/>
            <person name="Beiko R.G."/>
            <person name="Rosenstiel P."/>
            <person name="Hippler M."/>
            <person name="Laroche J."/>
        </authorList>
    </citation>
    <scope>NUCLEOTIDE SEQUENCE [LARGE SCALE GENOMIC DNA]</scope>
    <source>
        <strain evidence="3 4">CCMP1005</strain>
    </source>
</reference>
<proteinExistence type="predicted"/>
<protein>
    <recommendedName>
        <fullName evidence="2">DUF6824 domain-containing protein</fullName>
    </recommendedName>
</protein>
<evidence type="ECO:0000313" key="3">
    <source>
        <dbReference type="EMBL" id="EJK50252.1"/>
    </source>
</evidence>
<organism evidence="3 4">
    <name type="scientific">Thalassiosira oceanica</name>
    <name type="common">Marine diatom</name>
    <dbReference type="NCBI Taxonomy" id="159749"/>
    <lineage>
        <taxon>Eukaryota</taxon>
        <taxon>Sar</taxon>
        <taxon>Stramenopiles</taxon>
        <taxon>Ochrophyta</taxon>
        <taxon>Bacillariophyta</taxon>
        <taxon>Coscinodiscophyceae</taxon>
        <taxon>Thalassiosirophycidae</taxon>
        <taxon>Thalassiosirales</taxon>
        <taxon>Thalassiosiraceae</taxon>
        <taxon>Thalassiosira</taxon>
    </lineage>
</organism>
<evidence type="ECO:0000313" key="4">
    <source>
        <dbReference type="Proteomes" id="UP000266841"/>
    </source>
</evidence>
<gene>
    <name evidence="3" type="ORF">THAOC_30804</name>
</gene>
<comment type="caution">
    <text evidence="3">The sequence shown here is derived from an EMBL/GenBank/DDBJ whole genome shotgun (WGS) entry which is preliminary data.</text>
</comment>
<keyword evidence="4" id="KW-1185">Reference proteome</keyword>
<feature type="region of interest" description="Disordered" evidence="1">
    <location>
        <begin position="592"/>
        <end position="631"/>
    </location>
</feature>
<name>K0RUE4_THAOC</name>
<feature type="region of interest" description="Disordered" evidence="1">
    <location>
        <begin position="130"/>
        <end position="183"/>
    </location>
</feature>